<name>A0A2B7XLL4_9EURO</name>
<evidence type="ECO:0000313" key="3">
    <source>
        <dbReference type="Proteomes" id="UP000224080"/>
    </source>
</evidence>
<gene>
    <name evidence="2" type="ORF">GX51_00517</name>
</gene>
<reference evidence="2 3" key="1">
    <citation type="submission" date="2017-10" db="EMBL/GenBank/DDBJ databases">
        <title>Comparative genomics in systemic dimorphic fungi from Ajellomycetaceae.</title>
        <authorList>
            <person name="Munoz J.F."/>
            <person name="Mcewen J.G."/>
            <person name="Clay O.K."/>
            <person name="Cuomo C.A."/>
        </authorList>
    </citation>
    <scope>NUCLEOTIDE SEQUENCE [LARGE SCALE GENOMIC DNA]</scope>
    <source>
        <strain evidence="2 3">UAMH130</strain>
    </source>
</reference>
<evidence type="ECO:0000313" key="2">
    <source>
        <dbReference type="EMBL" id="PGH09830.1"/>
    </source>
</evidence>
<comment type="caution">
    <text evidence="2">The sequence shown here is derived from an EMBL/GenBank/DDBJ whole genome shotgun (WGS) entry which is preliminary data.</text>
</comment>
<protein>
    <submittedName>
        <fullName evidence="2">Uncharacterized protein</fullName>
    </submittedName>
</protein>
<proteinExistence type="predicted"/>
<sequence length="220" mass="24305">MQSRHAIGWNKTTGSRKGKHMTYHTYSAELNARTSEKHNEPNPSKSSQAKSSSTGKFWRHPSVPWSDAENEGGRMEDEKGVRGSSCAQRFSENGKSHRFHQARGIIQGTARDHTANPPIRAVYPGAKGRQRCILDGGWLVPEPKRNQRGANWLGASSCLASPVVVRPRKLPHFHRAVFLLAPGWDSGGMTWTQDERKKSESAAEPLLGLGQREGGISQAF</sequence>
<dbReference type="Proteomes" id="UP000224080">
    <property type="component" value="Unassembled WGS sequence"/>
</dbReference>
<dbReference type="EMBL" id="PDNC01000003">
    <property type="protein sequence ID" value="PGH09830.1"/>
    <property type="molecule type" value="Genomic_DNA"/>
</dbReference>
<feature type="compositionally biased region" description="Low complexity" evidence="1">
    <location>
        <begin position="44"/>
        <end position="53"/>
    </location>
</feature>
<organism evidence="2 3">
    <name type="scientific">Blastomyces parvus</name>
    <dbReference type="NCBI Taxonomy" id="2060905"/>
    <lineage>
        <taxon>Eukaryota</taxon>
        <taxon>Fungi</taxon>
        <taxon>Dikarya</taxon>
        <taxon>Ascomycota</taxon>
        <taxon>Pezizomycotina</taxon>
        <taxon>Eurotiomycetes</taxon>
        <taxon>Eurotiomycetidae</taxon>
        <taxon>Onygenales</taxon>
        <taxon>Ajellomycetaceae</taxon>
        <taxon>Blastomyces</taxon>
    </lineage>
</organism>
<feature type="region of interest" description="Disordered" evidence="1">
    <location>
        <begin position="1"/>
        <end position="84"/>
    </location>
</feature>
<keyword evidence="3" id="KW-1185">Reference proteome</keyword>
<evidence type="ECO:0000256" key="1">
    <source>
        <dbReference type="SAM" id="MobiDB-lite"/>
    </source>
</evidence>
<dbReference type="AlphaFoldDB" id="A0A2B7XLL4"/>
<feature type="compositionally biased region" description="Basic and acidic residues" evidence="1">
    <location>
        <begin position="71"/>
        <end position="81"/>
    </location>
</feature>
<accession>A0A2B7XLL4</accession>